<organism evidence="1 2">
    <name type="scientific">Colletotrichum asianum</name>
    <dbReference type="NCBI Taxonomy" id="702518"/>
    <lineage>
        <taxon>Eukaryota</taxon>
        <taxon>Fungi</taxon>
        <taxon>Dikarya</taxon>
        <taxon>Ascomycota</taxon>
        <taxon>Pezizomycotina</taxon>
        <taxon>Sordariomycetes</taxon>
        <taxon>Hypocreomycetidae</taxon>
        <taxon>Glomerellales</taxon>
        <taxon>Glomerellaceae</taxon>
        <taxon>Colletotrichum</taxon>
        <taxon>Colletotrichum gloeosporioides species complex</taxon>
    </lineage>
</organism>
<keyword evidence="2" id="KW-1185">Reference proteome</keyword>
<dbReference type="Proteomes" id="UP000434172">
    <property type="component" value="Unassembled WGS sequence"/>
</dbReference>
<reference evidence="1 2" key="1">
    <citation type="submission" date="2019-12" db="EMBL/GenBank/DDBJ databases">
        <title>A genome sequence resource for the geographically widespread anthracnose pathogen Colletotrichum asianum.</title>
        <authorList>
            <person name="Meng Y."/>
        </authorList>
    </citation>
    <scope>NUCLEOTIDE SEQUENCE [LARGE SCALE GENOMIC DNA]</scope>
    <source>
        <strain evidence="1 2">ICMP 18580</strain>
    </source>
</reference>
<gene>
    <name evidence="1" type="ORF">GQ607_015227</name>
</gene>
<evidence type="ECO:0000313" key="1">
    <source>
        <dbReference type="EMBL" id="KAF0317554.1"/>
    </source>
</evidence>
<accession>A0A8H3VZ32</accession>
<dbReference type="EMBL" id="WOWK01000128">
    <property type="protein sequence ID" value="KAF0317554.1"/>
    <property type="molecule type" value="Genomic_DNA"/>
</dbReference>
<comment type="caution">
    <text evidence="1">The sequence shown here is derived from an EMBL/GenBank/DDBJ whole genome shotgun (WGS) entry which is preliminary data.</text>
</comment>
<dbReference type="OrthoDB" id="10651366at2759"/>
<sequence>MGKKQAKQSVPAVRSKAQKAEEEMLAVIKQQLPTSVDQLSEARIRDAHRASSAKRSAKVRQSHEAILARFGI</sequence>
<proteinExistence type="predicted"/>
<evidence type="ECO:0000313" key="2">
    <source>
        <dbReference type="Proteomes" id="UP000434172"/>
    </source>
</evidence>
<dbReference type="AlphaFoldDB" id="A0A8H3VZ32"/>
<protein>
    <submittedName>
        <fullName evidence="1">Uncharacterized protein</fullName>
    </submittedName>
</protein>
<name>A0A8H3VZ32_9PEZI</name>